<accession>A0A8S5UCY0</accession>
<organism evidence="2">
    <name type="scientific">Siphoviridae sp. ctgN495</name>
    <dbReference type="NCBI Taxonomy" id="2825608"/>
    <lineage>
        <taxon>Viruses</taxon>
        <taxon>Duplodnaviria</taxon>
        <taxon>Heunggongvirae</taxon>
        <taxon>Uroviricota</taxon>
        <taxon>Caudoviricetes</taxon>
    </lineage>
</organism>
<proteinExistence type="predicted"/>
<feature type="region of interest" description="Disordered" evidence="1">
    <location>
        <begin position="70"/>
        <end position="92"/>
    </location>
</feature>
<evidence type="ECO:0000256" key="1">
    <source>
        <dbReference type="SAM" id="MobiDB-lite"/>
    </source>
</evidence>
<protein>
    <submittedName>
        <fullName evidence="2">Uncharacterized protein</fullName>
    </submittedName>
</protein>
<sequence length="92" mass="11135">MNKKIDKPYEDRFDYTVYEMIISEMNAEISRQNKRIEAFKLVEEMNNRMIDALIEANRRLQAELEKGIDPNDRYYRSKPGRVPVRKNSRHKE</sequence>
<name>A0A8S5UCY0_9CAUD</name>
<evidence type="ECO:0000313" key="2">
    <source>
        <dbReference type="EMBL" id="DAF92258.1"/>
    </source>
</evidence>
<dbReference type="EMBL" id="BK016063">
    <property type="protein sequence ID" value="DAF92258.1"/>
    <property type="molecule type" value="Genomic_DNA"/>
</dbReference>
<reference evidence="2" key="1">
    <citation type="journal article" date="2021" name="Proc. Natl. Acad. Sci. U.S.A.">
        <title>A Catalog of Tens of Thousands of Viruses from Human Metagenomes Reveals Hidden Associations with Chronic Diseases.</title>
        <authorList>
            <person name="Tisza M.J."/>
            <person name="Buck C.B."/>
        </authorList>
    </citation>
    <scope>NUCLEOTIDE SEQUENCE</scope>
    <source>
        <strain evidence="2">CtgN495</strain>
    </source>
</reference>
<feature type="compositionally biased region" description="Basic residues" evidence="1">
    <location>
        <begin position="76"/>
        <end position="92"/>
    </location>
</feature>